<evidence type="ECO:0000313" key="3">
    <source>
        <dbReference type="EMBL" id="SFT58193.1"/>
    </source>
</evidence>
<gene>
    <name evidence="3" type="ORF">SAMN04487956_10937</name>
</gene>
<dbReference type="PANTHER" id="PTHR16128">
    <property type="entry name" value="FAD/NAD(P)-BINDING OXIDOREDUCTASE FAMILY PROTEIN"/>
    <property type="match status" value="1"/>
</dbReference>
<protein>
    <recommendedName>
        <fullName evidence="2">Amine oxidase domain-containing protein</fullName>
    </recommendedName>
</protein>
<dbReference type="AlphaFoldDB" id="A0A1I6Z624"/>
<organism evidence="3 4">
    <name type="scientific">Halomonas saccharevitans</name>
    <dbReference type="NCBI Taxonomy" id="416872"/>
    <lineage>
        <taxon>Bacteria</taxon>
        <taxon>Pseudomonadati</taxon>
        <taxon>Pseudomonadota</taxon>
        <taxon>Gammaproteobacteria</taxon>
        <taxon>Oceanospirillales</taxon>
        <taxon>Halomonadaceae</taxon>
        <taxon>Halomonas</taxon>
    </lineage>
</organism>
<dbReference type="GO" id="GO:0016491">
    <property type="term" value="F:oxidoreductase activity"/>
    <property type="evidence" value="ECO:0007669"/>
    <property type="project" value="InterPro"/>
</dbReference>
<name>A0A1I6Z624_9GAMM</name>
<feature type="domain" description="Amine oxidase" evidence="2">
    <location>
        <begin position="110"/>
        <end position="346"/>
    </location>
</feature>
<accession>A0A1I6Z624</accession>
<dbReference type="PANTHER" id="PTHR16128:SF5">
    <property type="entry name" value="FAD_NAD(P)-BINDING OXIDOREDUCTASE FAMILY PROTEIN"/>
    <property type="match status" value="1"/>
</dbReference>
<dbReference type="Pfam" id="PF01593">
    <property type="entry name" value="Amino_oxidase"/>
    <property type="match status" value="1"/>
</dbReference>
<dbReference type="InterPro" id="IPR002937">
    <property type="entry name" value="Amino_oxidase"/>
</dbReference>
<feature type="region of interest" description="Disordered" evidence="1">
    <location>
        <begin position="221"/>
        <end position="248"/>
    </location>
</feature>
<sequence length="357" mass="39187">MPHSPAPIAIIGAGIAGLACGQALQAHGLPVRLIDKARGPGGRMSSRRLEKAAVDLGAQFFSVRDPAFRRQVTAWREAGVVAPWPDSLWEASESGWHRHHDDVERLIGAPRMSAVTRHLANGLEVQAGTRIERLERQDNEHGQRHWWLVDQHDVHHGPFKHVVLALPSPQAQALLEPHEPTLAAACEAVIQRPCWAAWACFEAPLPALPNVDDDWQAVRLAPDPNRPPAEQSLRFVSRNDHKPGRHGQGESLSLLARLEWSEANLERDAESVARRLLEAFLAHLPVGVTLPAPISLGAHRWRYAQPDVFAGGEAVNLDYRRSPTGLSLCGDAWRGPRIEDAWLSGHHLGEALAADAS</sequence>
<evidence type="ECO:0000259" key="2">
    <source>
        <dbReference type="Pfam" id="PF01593"/>
    </source>
</evidence>
<evidence type="ECO:0000313" key="4">
    <source>
        <dbReference type="Proteomes" id="UP000199594"/>
    </source>
</evidence>
<dbReference type="SUPFAM" id="SSF51905">
    <property type="entry name" value="FAD/NAD(P)-binding domain"/>
    <property type="match status" value="1"/>
</dbReference>
<proteinExistence type="predicted"/>
<dbReference type="Gene3D" id="3.50.50.60">
    <property type="entry name" value="FAD/NAD(P)-binding domain"/>
    <property type="match status" value="1"/>
</dbReference>
<dbReference type="InterPro" id="IPR036188">
    <property type="entry name" value="FAD/NAD-bd_sf"/>
</dbReference>
<reference evidence="3 4" key="1">
    <citation type="submission" date="2016-10" db="EMBL/GenBank/DDBJ databases">
        <authorList>
            <person name="de Groot N.N."/>
        </authorList>
    </citation>
    <scope>NUCLEOTIDE SEQUENCE [LARGE SCALE GENOMIC DNA]</scope>
    <source>
        <strain evidence="3 4">CGMCC 1.6493</strain>
    </source>
</reference>
<dbReference type="EMBL" id="FPAQ01000009">
    <property type="protein sequence ID" value="SFT58193.1"/>
    <property type="molecule type" value="Genomic_DNA"/>
</dbReference>
<dbReference type="Gene3D" id="3.90.660.10">
    <property type="match status" value="1"/>
</dbReference>
<dbReference type="Proteomes" id="UP000199594">
    <property type="component" value="Unassembled WGS sequence"/>
</dbReference>
<dbReference type="RefSeq" id="WP_089848186.1">
    <property type="nucleotide sequence ID" value="NZ_FPAQ01000009.1"/>
</dbReference>
<dbReference type="Pfam" id="PF13450">
    <property type="entry name" value="NAD_binding_8"/>
    <property type="match status" value="1"/>
</dbReference>
<evidence type="ECO:0000256" key="1">
    <source>
        <dbReference type="SAM" id="MobiDB-lite"/>
    </source>
</evidence>
<dbReference type="OrthoDB" id="5792777at2"/>